<dbReference type="OrthoDB" id="3649278at2759"/>
<evidence type="ECO:0000313" key="2">
    <source>
        <dbReference type="Proteomes" id="UP000070133"/>
    </source>
</evidence>
<protein>
    <submittedName>
        <fullName evidence="1">Uncharacterized protein</fullName>
    </submittedName>
</protein>
<reference evidence="1 2" key="1">
    <citation type="submission" date="2015-07" db="EMBL/GenBank/DDBJ databases">
        <title>Comparative genomics of the Sigatoka disease complex on banana suggests a link between parallel evolutionary changes in Pseudocercospora fijiensis and Pseudocercospora eumusae and increased virulence on the banana host.</title>
        <authorList>
            <person name="Chang T.-C."/>
            <person name="Salvucci A."/>
            <person name="Crous P.W."/>
            <person name="Stergiopoulos I."/>
        </authorList>
    </citation>
    <scope>NUCLEOTIDE SEQUENCE [LARGE SCALE GENOMIC DNA]</scope>
    <source>
        <strain evidence="1 2">CBS 114824</strain>
    </source>
</reference>
<sequence length="301" mass="34583">MYESIVPLRQLMPQEPAPPSIEAMRGKVEQILGKTTAAPLEDRIKAQHHRIQRGLLLYETCSSEELQVFCQQRGINLPRGCYRITRRARDEMIERLESADDNIIFHKYVDLPAELGLLVIESYMSSVPRVSLNDAPPPICGVSRTVRHDSLATFYQNRTLPLCYDLRGSSPKLHIISYYIKSRLCDSEVGYIRKYSIDGLFDSDSYSYFTLHIAKDGTGYQILDKKEPVLEREKRIVAKMVEQMKASLDGMLAETGKIVPATSDASRWVRMWERAWKDVDYEERVERNRIHRPLAGPPLPP</sequence>
<dbReference type="Proteomes" id="UP000070133">
    <property type="component" value="Unassembled WGS sequence"/>
</dbReference>
<accession>A0A139HP57</accession>
<name>A0A139HP57_9PEZI</name>
<organism evidence="1 2">
    <name type="scientific">Pseudocercospora eumusae</name>
    <dbReference type="NCBI Taxonomy" id="321146"/>
    <lineage>
        <taxon>Eukaryota</taxon>
        <taxon>Fungi</taxon>
        <taxon>Dikarya</taxon>
        <taxon>Ascomycota</taxon>
        <taxon>Pezizomycotina</taxon>
        <taxon>Dothideomycetes</taxon>
        <taxon>Dothideomycetidae</taxon>
        <taxon>Mycosphaerellales</taxon>
        <taxon>Mycosphaerellaceae</taxon>
        <taxon>Pseudocercospora</taxon>
    </lineage>
</organism>
<comment type="caution">
    <text evidence="1">The sequence shown here is derived from an EMBL/GenBank/DDBJ whole genome shotgun (WGS) entry which is preliminary data.</text>
</comment>
<keyword evidence="2" id="KW-1185">Reference proteome</keyword>
<proteinExistence type="predicted"/>
<dbReference type="EMBL" id="LFZN01000023">
    <property type="protein sequence ID" value="KXT04173.1"/>
    <property type="molecule type" value="Genomic_DNA"/>
</dbReference>
<gene>
    <name evidence="1" type="ORF">AC578_51</name>
</gene>
<dbReference type="AlphaFoldDB" id="A0A139HP57"/>
<evidence type="ECO:0000313" key="1">
    <source>
        <dbReference type="EMBL" id="KXT04173.1"/>
    </source>
</evidence>